<dbReference type="EMBL" id="UINC01209647">
    <property type="protein sequence ID" value="SVE32750.1"/>
    <property type="molecule type" value="Genomic_DNA"/>
</dbReference>
<evidence type="ECO:0000313" key="2">
    <source>
        <dbReference type="EMBL" id="SVE32750.1"/>
    </source>
</evidence>
<feature type="domain" description="Flavoprotein" evidence="1">
    <location>
        <begin position="9"/>
        <end position="44"/>
    </location>
</feature>
<protein>
    <recommendedName>
        <fullName evidence="1">Flavoprotein domain-containing protein</fullName>
    </recommendedName>
</protein>
<accession>A0A383CL15</accession>
<dbReference type="InterPro" id="IPR003382">
    <property type="entry name" value="Flavoprotein"/>
</dbReference>
<organism evidence="2">
    <name type="scientific">marine metagenome</name>
    <dbReference type="NCBI Taxonomy" id="408172"/>
    <lineage>
        <taxon>unclassified sequences</taxon>
        <taxon>metagenomes</taxon>
        <taxon>ecological metagenomes</taxon>
    </lineage>
</organism>
<dbReference type="Gene3D" id="3.40.50.1950">
    <property type="entry name" value="Flavin prenyltransferase-like"/>
    <property type="match status" value="1"/>
</dbReference>
<sequence length="44" mass="4467">MSSLSGRCVLVGVTGGIAAYKSADLVRRLIEQGATVRVAMTASA</sequence>
<dbReference type="Pfam" id="PF02441">
    <property type="entry name" value="Flavoprotein"/>
    <property type="match status" value="1"/>
</dbReference>
<dbReference type="InterPro" id="IPR036551">
    <property type="entry name" value="Flavin_trans-like"/>
</dbReference>
<evidence type="ECO:0000259" key="1">
    <source>
        <dbReference type="Pfam" id="PF02441"/>
    </source>
</evidence>
<feature type="non-terminal residue" evidence="2">
    <location>
        <position position="44"/>
    </location>
</feature>
<dbReference type="AlphaFoldDB" id="A0A383CL15"/>
<dbReference type="GO" id="GO:0003824">
    <property type="term" value="F:catalytic activity"/>
    <property type="evidence" value="ECO:0007669"/>
    <property type="project" value="InterPro"/>
</dbReference>
<proteinExistence type="predicted"/>
<gene>
    <name evidence="2" type="ORF">METZ01_LOCUS485604</name>
</gene>
<dbReference type="SUPFAM" id="SSF52507">
    <property type="entry name" value="Homo-oligomeric flavin-containing Cys decarboxylases, HFCD"/>
    <property type="match status" value="1"/>
</dbReference>
<reference evidence="2" key="1">
    <citation type="submission" date="2018-05" db="EMBL/GenBank/DDBJ databases">
        <authorList>
            <person name="Lanie J.A."/>
            <person name="Ng W.-L."/>
            <person name="Kazmierczak K.M."/>
            <person name="Andrzejewski T.M."/>
            <person name="Davidsen T.M."/>
            <person name="Wayne K.J."/>
            <person name="Tettelin H."/>
            <person name="Glass J.I."/>
            <person name="Rusch D."/>
            <person name="Podicherti R."/>
            <person name="Tsui H.-C.T."/>
            <person name="Winkler M.E."/>
        </authorList>
    </citation>
    <scope>NUCLEOTIDE SEQUENCE</scope>
</reference>
<name>A0A383CL15_9ZZZZ</name>